<evidence type="ECO:0000313" key="11">
    <source>
        <dbReference type="EMBL" id="MFC3861093.1"/>
    </source>
</evidence>
<dbReference type="Gene3D" id="1.10.287.130">
    <property type="match status" value="1"/>
</dbReference>
<dbReference type="EC" id="2.7.13.3" evidence="3"/>
<evidence type="ECO:0000256" key="9">
    <source>
        <dbReference type="SAM" id="Phobius"/>
    </source>
</evidence>
<evidence type="ECO:0000313" key="12">
    <source>
        <dbReference type="Proteomes" id="UP001595748"/>
    </source>
</evidence>
<comment type="subcellular location">
    <subcellularLocation>
        <location evidence="2">Cell membrane</location>
        <topology evidence="2">Multi-pass membrane protein</topology>
    </subcellularLocation>
</comment>
<keyword evidence="9" id="KW-1133">Transmembrane helix</keyword>
<keyword evidence="5" id="KW-0597">Phosphoprotein</keyword>
<evidence type="ECO:0000256" key="6">
    <source>
        <dbReference type="ARBA" id="ARBA00022679"/>
    </source>
</evidence>
<dbReference type="PROSITE" id="PS50109">
    <property type="entry name" value="HIS_KIN"/>
    <property type="match status" value="1"/>
</dbReference>
<comment type="caution">
    <text evidence="11">The sequence shown here is derived from an EMBL/GenBank/DDBJ whole genome shotgun (WGS) entry which is preliminary data.</text>
</comment>
<keyword evidence="12" id="KW-1185">Reference proteome</keyword>
<dbReference type="EMBL" id="JBHRZF010000120">
    <property type="protein sequence ID" value="MFC3861093.1"/>
    <property type="molecule type" value="Genomic_DNA"/>
</dbReference>
<keyword evidence="6" id="KW-0808">Transferase</keyword>
<dbReference type="InterPro" id="IPR005467">
    <property type="entry name" value="His_kinase_dom"/>
</dbReference>
<evidence type="ECO:0000256" key="1">
    <source>
        <dbReference type="ARBA" id="ARBA00000085"/>
    </source>
</evidence>
<gene>
    <name evidence="11" type="ORF">ACFOPQ_10010</name>
</gene>
<keyword evidence="9" id="KW-0812">Transmembrane</keyword>
<feature type="domain" description="Histidine kinase" evidence="10">
    <location>
        <begin position="131"/>
        <end position="347"/>
    </location>
</feature>
<dbReference type="CDD" id="cd00082">
    <property type="entry name" value="HisKA"/>
    <property type="match status" value="1"/>
</dbReference>
<dbReference type="InterPro" id="IPR036097">
    <property type="entry name" value="HisK_dim/P_sf"/>
</dbReference>
<dbReference type="Pfam" id="PF00512">
    <property type="entry name" value="HisKA"/>
    <property type="match status" value="1"/>
</dbReference>
<protein>
    <recommendedName>
        <fullName evidence="3">histidine kinase</fullName>
        <ecNumber evidence="3">2.7.13.3</ecNumber>
    </recommendedName>
</protein>
<evidence type="ECO:0000256" key="3">
    <source>
        <dbReference type="ARBA" id="ARBA00012438"/>
    </source>
</evidence>
<dbReference type="InterPro" id="IPR050980">
    <property type="entry name" value="2C_sensor_his_kinase"/>
</dbReference>
<dbReference type="CDD" id="cd00075">
    <property type="entry name" value="HATPase"/>
    <property type="match status" value="1"/>
</dbReference>
<evidence type="ECO:0000256" key="7">
    <source>
        <dbReference type="ARBA" id="ARBA00022777"/>
    </source>
</evidence>
<dbReference type="SMART" id="SM00387">
    <property type="entry name" value="HATPase_c"/>
    <property type="match status" value="1"/>
</dbReference>
<proteinExistence type="predicted"/>
<sequence length="372" mass="40007">MMGSPTEFRPALPPEGNSLGRLSLRTQFTAVIFLLAFLPNLGVTLMSPVGLTLLNLLWMLLVGLLSAFMGYFLSGALLQPVSRLEAEVKRGDFGEAHPDDPSEVRSLRSAFTGLLGRLSTEQARRNAFMATLVHDLKTPLIATGHLTRALTTLPLPDAERREVGQHIQAETTRLLALVQQMSDAHRFERDEINLHLMPTDLRAMLDDVARRLGARAETAGKTLTVQGSGHAPTDASVLERAVTNLVENALRYARTTVDLRVDPRGISVIDDGPGLNLPLDELAQPFSAQPAMIAGQQYTAGTAGLGLFITKRIAEAHGGELTYRRASQSLLKSSTGTGTPLFFPPDAASPALPAATPESVTILTITLPEVTP</sequence>
<dbReference type="SUPFAM" id="SSF47384">
    <property type="entry name" value="Homodimeric domain of signal transducing histidine kinase"/>
    <property type="match status" value="1"/>
</dbReference>
<dbReference type="Proteomes" id="UP001595748">
    <property type="component" value="Unassembled WGS sequence"/>
</dbReference>
<comment type="catalytic activity">
    <reaction evidence="1">
        <text>ATP + protein L-histidine = ADP + protein N-phospho-L-histidine.</text>
        <dbReference type="EC" id="2.7.13.3"/>
    </reaction>
</comment>
<accession>A0ABV8A5W4</accession>
<dbReference type="Gene3D" id="3.30.565.10">
    <property type="entry name" value="Histidine kinase-like ATPase, C-terminal domain"/>
    <property type="match status" value="1"/>
</dbReference>
<keyword evidence="4" id="KW-1003">Cell membrane</keyword>
<dbReference type="RefSeq" id="WP_380077654.1">
    <property type="nucleotide sequence ID" value="NZ_JBHRZF010000120.1"/>
</dbReference>
<dbReference type="PANTHER" id="PTHR44936">
    <property type="entry name" value="SENSOR PROTEIN CREC"/>
    <property type="match status" value="1"/>
</dbReference>
<dbReference type="Pfam" id="PF02518">
    <property type="entry name" value="HATPase_c"/>
    <property type="match status" value="1"/>
</dbReference>
<dbReference type="SUPFAM" id="SSF55874">
    <property type="entry name" value="ATPase domain of HSP90 chaperone/DNA topoisomerase II/histidine kinase"/>
    <property type="match status" value="1"/>
</dbReference>
<dbReference type="SMART" id="SM00388">
    <property type="entry name" value="HisKA"/>
    <property type="match status" value="1"/>
</dbReference>
<dbReference type="InterPro" id="IPR003661">
    <property type="entry name" value="HisK_dim/P_dom"/>
</dbReference>
<evidence type="ECO:0000256" key="2">
    <source>
        <dbReference type="ARBA" id="ARBA00004651"/>
    </source>
</evidence>
<evidence type="ECO:0000259" key="10">
    <source>
        <dbReference type="PROSITE" id="PS50109"/>
    </source>
</evidence>
<keyword evidence="7 11" id="KW-0418">Kinase</keyword>
<dbReference type="InterPro" id="IPR036890">
    <property type="entry name" value="HATPase_C_sf"/>
</dbReference>
<reference evidence="12" key="1">
    <citation type="journal article" date="2019" name="Int. J. Syst. Evol. Microbiol.">
        <title>The Global Catalogue of Microorganisms (GCM) 10K type strain sequencing project: providing services to taxonomists for standard genome sequencing and annotation.</title>
        <authorList>
            <consortium name="The Broad Institute Genomics Platform"/>
            <consortium name="The Broad Institute Genome Sequencing Center for Infectious Disease"/>
            <person name="Wu L."/>
            <person name="Ma J."/>
        </authorList>
    </citation>
    <scope>NUCLEOTIDE SEQUENCE [LARGE SCALE GENOMIC DNA]</scope>
    <source>
        <strain evidence="12">CCTCC AB 2013263</strain>
    </source>
</reference>
<feature type="transmembrane region" description="Helical" evidence="9">
    <location>
        <begin position="28"/>
        <end position="50"/>
    </location>
</feature>
<evidence type="ECO:0000256" key="8">
    <source>
        <dbReference type="ARBA" id="ARBA00023012"/>
    </source>
</evidence>
<keyword evidence="8" id="KW-0902">Two-component regulatory system</keyword>
<dbReference type="InterPro" id="IPR003594">
    <property type="entry name" value="HATPase_dom"/>
</dbReference>
<evidence type="ECO:0000256" key="4">
    <source>
        <dbReference type="ARBA" id="ARBA00022475"/>
    </source>
</evidence>
<dbReference type="GO" id="GO:0016301">
    <property type="term" value="F:kinase activity"/>
    <property type="evidence" value="ECO:0007669"/>
    <property type="project" value="UniProtKB-KW"/>
</dbReference>
<name>A0ABV8A5W4_9DEIO</name>
<organism evidence="11 12">
    <name type="scientific">Deinococcus antarcticus</name>
    <dbReference type="NCBI Taxonomy" id="1298767"/>
    <lineage>
        <taxon>Bacteria</taxon>
        <taxon>Thermotogati</taxon>
        <taxon>Deinococcota</taxon>
        <taxon>Deinococci</taxon>
        <taxon>Deinococcales</taxon>
        <taxon>Deinococcaceae</taxon>
        <taxon>Deinococcus</taxon>
    </lineage>
</organism>
<dbReference type="PANTHER" id="PTHR44936:SF9">
    <property type="entry name" value="SENSOR PROTEIN CREC"/>
    <property type="match status" value="1"/>
</dbReference>
<evidence type="ECO:0000256" key="5">
    <source>
        <dbReference type="ARBA" id="ARBA00022553"/>
    </source>
</evidence>
<feature type="transmembrane region" description="Helical" evidence="9">
    <location>
        <begin position="56"/>
        <end position="78"/>
    </location>
</feature>
<keyword evidence="9" id="KW-0472">Membrane</keyword>